<comment type="caution">
    <text evidence="1">The sequence shown here is derived from an EMBL/GenBank/DDBJ whole genome shotgun (WGS) entry which is preliminary data.</text>
</comment>
<dbReference type="GeneID" id="68113782"/>
<sequence>MTMQPKKICFEISKEKSLQLFEYLKFYKNVQDLTEVLRLYFSLESSYHVSNNGVQYLYIRGTNDESPFYSHASNECFNGVILAGHSELMNFKPLCLPLRRVIPSDNHYCYHLKSSEGCYLWCIDSNVPQETLILIHLFYNPYESKWQICSNMTCDANETIYCGEKEQHSLNDLFWKEFEQKGFRFPSQKDITLTFECSPNYSRRRNKNLRVEDNSIHFFLISITESHSQCFVDLTSFIDECGFQTKISFEPKVKTLAHLKTFAIKYNSVFFKEIVMYGTKDGPIVYSLPQHALLTTVNAKNCSEGVTVESIILDLIRTSDEKTIKRIINYVENVMYVDMLLLDTLQNNCESLRKILVTALAVQSSSTALMRV</sequence>
<organism evidence="1 2">
    <name type="scientific">Naegleria fowleri</name>
    <name type="common">Brain eating amoeba</name>
    <dbReference type="NCBI Taxonomy" id="5763"/>
    <lineage>
        <taxon>Eukaryota</taxon>
        <taxon>Discoba</taxon>
        <taxon>Heterolobosea</taxon>
        <taxon>Tetramitia</taxon>
        <taxon>Eutetramitia</taxon>
        <taxon>Vahlkampfiidae</taxon>
        <taxon>Naegleria</taxon>
    </lineage>
</organism>
<proteinExistence type="predicted"/>
<dbReference type="Proteomes" id="UP000444721">
    <property type="component" value="Unassembled WGS sequence"/>
</dbReference>
<evidence type="ECO:0000313" key="2">
    <source>
        <dbReference type="Proteomes" id="UP000444721"/>
    </source>
</evidence>
<dbReference type="VEuPathDB" id="AmoebaDB:NF0058640"/>
<protein>
    <submittedName>
        <fullName evidence="1">Uncharacterized protein</fullName>
    </submittedName>
</protein>
<gene>
    <name evidence="1" type="ORF">FDP41_006564</name>
</gene>
<evidence type="ECO:0000313" key="1">
    <source>
        <dbReference type="EMBL" id="KAF0974532.1"/>
    </source>
</evidence>
<reference evidence="1 2" key="1">
    <citation type="journal article" date="2019" name="Sci. Rep.">
        <title>Nanopore sequencing improves the draft genome of the human pathogenic amoeba Naegleria fowleri.</title>
        <authorList>
            <person name="Liechti N."/>
            <person name="Schurch N."/>
            <person name="Bruggmann R."/>
            <person name="Wittwer M."/>
        </authorList>
    </citation>
    <scope>NUCLEOTIDE SEQUENCE [LARGE SCALE GENOMIC DNA]</scope>
    <source>
        <strain evidence="1 2">ATCC 30894</strain>
    </source>
</reference>
<keyword evidence="2" id="KW-1185">Reference proteome</keyword>
<dbReference type="AlphaFoldDB" id="A0A6A5BI70"/>
<dbReference type="OrthoDB" id="10420371at2759"/>
<accession>A0A6A5BI70</accession>
<dbReference type="RefSeq" id="XP_044559245.1">
    <property type="nucleotide sequence ID" value="XM_044710213.1"/>
</dbReference>
<dbReference type="EMBL" id="VFQX01000052">
    <property type="protein sequence ID" value="KAF0974532.1"/>
    <property type="molecule type" value="Genomic_DNA"/>
</dbReference>
<dbReference type="VEuPathDB" id="AmoebaDB:FDP41_006564"/>
<dbReference type="VEuPathDB" id="AmoebaDB:NfTy_088990"/>
<name>A0A6A5BI70_NAEFO</name>